<name>E9GBI0_DAPPU</name>
<gene>
    <name evidence="1" type="ORF">DAPPUDRAFT_316038</name>
</gene>
<dbReference type="HOGENOM" id="CLU_2040390_0_0_1"/>
<protein>
    <submittedName>
        <fullName evidence="1">Uncharacterized protein</fullName>
    </submittedName>
</protein>
<dbReference type="OrthoDB" id="10378628at2759"/>
<dbReference type="eggNOG" id="KOG3933">
    <property type="taxonomic scope" value="Eukaryota"/>
</dbReference>
<dbReference type="STRING" id="6669.E9GBI0"/>
<dbReference type="KEGG" id="dpx:DAPPUDRAFT_316038"/>
<dbReference type="Proteomes" id="UP000000305">
    <property type="component" value="Unassembled WGS sequence"/>
</dbReference>
<dbReference type="AlphaFoldDB" id="E9GBI0"/>
<dbReference type="PhylomeDB" id="E9GBI0"/>
<evidence type="ECO:0000313" key="2">
    <source>
        <dbReference type="Proteomes" id="UP000000305"/>
    </source>
</evidence>
<keyword evidence="2" id="KW-1185">Reference proteome</keyword>
<dbReference type="EMBL" id="GL732538">
    <property type="protein sequence ID" value="EFX83150.1"/>
    <property type="molecule type" value="Genomic_DNA"/>
</dbReference>
<evidence type="ECO:0000313" key="1">
    <source>
        <dbReference type="EMBL" id="EFX83150.1"/>
    </source>
</evidence>
<reference evidence="1 2" key="1">
    <citation type="journal article" date="2011" name="Science">
        <title>The ecoresponsive genome of Daphnia pulex.</title>
        <authorList>
            <person name="Colbourne J.K."/>
            <person name="Pfrender M.E."/>
            <person name="Gilbert D."/>
            <person name="Thomas W.K."/>
            <person name="Tucker A."/>
            <person name="Oakley T.H."/>
            <person name="Tokishita S."/>
            <person name="Aerts A."/>
            <person name="Arnold G.J."/>
            <person name="Basu M.K."/>
            <person name="Bauer D.J."/>
            <person name="Caceres C.E."/>
            <person name="Carmel L."/>
            <person name="Casola C."/>
            <person name="Choi J.H."/>
            <person name="Detter J.C."/>
            <person name="Dong Q."/>
            <person name="Dusheyko S."/>
            <person name="Eads B.D."/>
            <person name="Frohlich T."/>
            <person name="Geiler-Samerotte K.A."/>
            <person name="Gerlach D."/>
            <person name="Hatcher P."/>
            <person name="Jogdeo S."/>
            <person name="Krijgsveld J."/>
            <person name="Kriventseva E.V."/>
            <person name="Kultz D."/>
            <person name="Laforsch C."/>
            <person name="Lindquist E."/>
            <person name="Lopez J."/>
            <person name="Manak J.R."/>
            <person name="Muller J."/>
            <person name="Pangilinan J."/>
            <person name="Patwardhan R.P."/>
            <person name="Pitluck S."/>
            <person name="Pritham E.J."/>
            <person name="Rechtsteiner A."/>
            <person name="Rho M."/>
            <person name="Rogozin I.B."/>
            <person name="Sakarya O."/>
            <person name="Salamov A."/>
            <person name="Schaack S."/>
            <person name="Shapiro H."/>
            <person name="Shiga Y."/>
            <person name="Skalitzky C."/>
            <person name="Smith Z."/>
            <person name="Souvorov A."/>
            <person name="Sung W."/>
            <person name="Tang Z."/>
            <person name="Tsuchiya D."/>
            <person name="Tu H."/>
            <person name="Vos H."/>
            <person name="Wang M."/>
            <person name="Wolf Y.I."/>
            <person name="Yamagata H."/>
            <person name="Yamada T."/>
            <person name="Ye Y."/>
            <person name="Shaw J.R."/>
            <person name="Andrews J."/>
            <person name="Crease T.J."/>
            <person name="Tang H."/>
            <person name="Lucas S.M."/>
            <person name="Robertson H.M."/>
            <person name="Bork P."/>
            <person name="Koonin E.V."/>
            <person name="Zdobnov E.M."/>
            <person name="Grigoriev I.V."/>
            <person name="Lynch M."/>
            <person name="Boore J.L."/>
        </authorList>
    </citation>
    <scope>NUCLEOTIDE SEQUENCE [LARGE SCALE GENOMIC DNA]</scope>
</reference>
<dbReference type="InParanoid" id="E9GBI0"/>
<proteinExistence type="predicted"/>
<accession>E9GBI0</accession>
<sequence length="121" mass="13730">MSSIVNLRDVFSVIFSRDDEFRSLDLSPNKSLNMRSYGRKVYKRAAVHPPHSNKMPTDEDWPSVSPVARSFHPASFPLPLHQDRVVPGATPPGKFPNAELMKIPNFKLGYGRQAAYRQLFC</sequence>
<organism evidence="1 2">
    <name type="scientific">Daphnia pulex</name>
    <name type="common">Water flea</name>
    <dbReference type="NCBI Taxonomy" id="6669"/>
    <lineage>
        <taxon>Eukaryota</taxon>
        <taxon>Metazoa</taxon>
        <taxon>Ecdysozoa</taxon>
        <taxon>Arthropoda</taxon>
        <taxon>Crustacea</taxon>
        <taxon>Branchiopoda</taxon>
        <taxon>Diplostraca</taxon>
        <taxon>Cladocera</taxon>
        <taxon>Anomopoda</taxon>
        <taxon>Daphniidae</taxon>
        <taxon>Daphnia</taxon>
    </lineage>
</organism>